<protein>
    <submittedName>
        <fullName evidence="3">Glycosyltransferase involved in cell wall bisynthesis</fullName>
    </submittedName>
</protein>
<dbReference type="Pfam" id="PF13692">
    <property type="entry name" value="Glyco_trans_1_4"/>
    <property type="match status" value="1"/>
</dbReference>
<keyword evidence="1 3" id="KW-0808">Transferase</keyword>
<dbReference type="STRING" id="985054.SAMN05444358_102173"/>
<evidence type="ECO:0000313" key="3">
    <source>
        <dbReference type="EMBL" id="SDX00531.1"/>
    </source>
</evidence>
<accession>A0A1H2Y651</accession>
<dbReference type="Proteomes" id="UP000183400">
    <property type="component" value="Unassembled WGS sequence"/>
</dbReference>
<feature type="domain" description="Glycosyltransferase subfamily 4-like N-terminal" evidence="2">
    <location>
        <begin position="158"/>
        <end position="261"/>
    </location>
</feature>
<name>A0A1H2Y651_9RHOB</name>
<evidence type="ECO:0000259" key="2">
    <source>
        <dbReference type="Pfam" id="PF13439"/>
    </source>
</evidence>
<gene>
    <name evidence="3" type="ORF">SAMN05444358_102173</name>
</gene>
<reference evidence="4" key="1">
    <citation type="submission" date="2016-10" db="EMBL/GenBank/DDBJ databases">
        <authorList>
            <person name="Varghese N."/>
            <person name="Submissions S."/>
        </authorList>
    </citation>
    <scope>NUCLEOTIDE SEQUENCE [LARGE SCALE GENOMIC DNA]</scope>
    <source>
        <strain evidence="4">DSM 27839</strain>
    </source>
</reference>
<sequence length="479" mass="54219">MLKEARALHSAGHNVHIFCDWPGGLPQEDSIDGIRVTRFNWQSSEHISEDTLKHFFFVNLVSSEVERRVVPYVEAASQLNTLKSWFGAFLSDEEIQMLDPMYYKSYSKTHSGRERRARKFAHKRLLWKIAFRFGFGNASKKLSSLRSNTREVRERFRDLYQLDSFVFAENLRNLNFDETPDVIHAHDIYCLPAGVILAKQFDAKLVYDAHEYEPARAKKNPSNGSSFAEELEDDCLSFVDQMITVSPSIANLYSNRFKSKPALIFNAPEVASDFLVDYEEHSEGNLSVRTNAGLSADTPIVVFTGGVQTKHRGLDKVLEALVLLPDVYFVALGPRHKRDDKWLLETAGNLGVADRVKLLPPIAAADVPFAISSANVAVCPIQDASLSYRFAMPNKLFEAAFAGLPICISNLPDMRDFVEGLRLGRTMDQTDPQSIANALQEALDHPERFTPTAETYNRLWQDYSWEAQIKKLEILYDGL</sequence>
<dbReference type="Gene3D" id="3.40.50.2000">
    <property type="entry name" value="Glycogen Phosphorylase B"/>
    <property type="match status" value="2"/>
</dbReference>
<evidence type="ECO:0000256" key="1">
    <source>
        <dbReference type="ARBA" id="ARBA00022679"/>
    </source>
</evidence>
<dbReference type="SUPFAM" id="SSF53756">
    <property type="entry name" value="UDP-Glycosyltransferase/glycogen phosphorylase"/>
    <property type="match status" value="1"/>
</dbReference>
<dbReference type="CDD" id="cd03801">
    <property type="entry name" value="GT4_PimA-like"/>
    <property type="match status" value="1"/>
</dbReference>
<organism evidence="3 4">
    <name type="scientific">Ruegeria halocynthiae</name>
    <dbReference type="NCBI Taxonomy" id="985054"/>
    <lineage>
        <taxon>Bacteria</taxon>
        <taxon>Pseudomonadati</taxon>
        <taxon>Pseudomonadota</taxon>
        <taxon>Alphaproteobacteria</taxon>
        <taxon>Rhodobacterales</taxon>
        <taxon>Roseobacteraceae</taxon>
        <taxon>Ruegeria</taxon>
    </lineage>
</organism>
<dbReference type="PANTHER" id="PTHR46401:SF2">
    <property type="entry name" value="GLYCOSYLTRANSFERASE WBBK-RELATED"/>
    <property type="match status" value="1"/>
</dbReference>
<dbReference type="GO" id="GO:0009103">
    <property type="term" value="P:lipopolysaccharide biosynthetic process"/>
    <property type="evidence" value="ECO:0007669"/>
    <property type="project" value="TreeGrafter"/>
</dbReference>
<dbReference type="GO" id="GO:0016757">
    <property type="term" value="F:glycosyltransferase activity"/>
    <property type="evidence" value="ECO:0007669"/>
    <property type="project" value="TreeGrafter"/>
</dbReference>
<dbReference type="Pfam" id="PF13439">
    <property type="entry name" value="Glyco_transf_4"/>
    <property type="match status" value="1"/>
</dbReference>
<proteinExistence type="predicted"/>
<dbReference type="AlphaFoldDB" id="A0A1H2Y651"/>
<evidence type="ECO:0000313" key="4">
    <source>
        <dbReference type="Proteomes" id="UP000183400"/>
    </source>
</evidence>
<dbReference type="EMBL" id="FNNP01000002">
    <property type="protein sequence ID" value="SDX00531.1"/>
    <property type="molecule type" value="Genomic_DNA"/>
</dbReference>
<dbReference type="InterPro" id="IPR028098">
    <property type="entry name" value="Glyco_trans_4-like_N"/>
</dbReference>
<dbReference type="PANTHER" id="PTHR46401">
    <property type="entry name" value="GLYCOSYLTRANSFERASE WBBK-RELATED"/>
    <property type="match status" value="1"/>
</dbReference>
<keyword evidence="4" id="KW-1185">Reference proteome</keyword>